<evidence type="ECO:0000256" key="1">
    <source>
        <dbReference type="ARBA" id="ARBA00004300"/>
    </source>
</evidence>
<dbReference type="AlphaFoldDB" id="F0W4J7"/>
<comment type="subcellular location">
    <subcellularLocation>
        <location evidence="1">Cytoplasm</location>
        <location evidence="1">Cytoskeleton</location>
        <location evidence="1">Microtubule organizing center</location>
        <location evidence="1">Centrosome</location>
    </subcellularLocation>
</comment>
<dbReference type="InterPro" id="IPR032675">
    <property type="entry name" value="LRR_dom_sf"/>
</dbReference>
<evidence type="ECO:0000256" key="4">
    <source>
        <dbReference type="ARBA" id="ARBA00023212"/>
    </source>
</evidence>
<dbReference type="EMBL" id="FR824062">
    <property type="protein sequence ID" value="CCA16030.1"/>
    <property type="molecule type" value="Genomic_DNA"/>
</dbReference>
<dbReference type="Gene3D" id="3.80.10.10">
    <property type="entry name" value="Ribonuclease Inhibitor"/>
    <property type="match status" value="1"/>
</dbReference>
<feature type="coiled-coil region" evidence="5">
    <location>
        <begin position="476"/>
        <end position="599"/>
    </location>
</feature>
<dbReference type="Pfam" id="PF13516">
    <property type="entry name" value="LRR_6"/>
    <property type="match status" value="2"/>
</dbReference>
<dbReference type="SMART" id="SM00368">
    <property type="entry name" value="LRR_RI"/>
    <property type="match status" value="2"/>
</dbReference>
<feature type="coiled-coil region" evidence="5">
    <location>
        <begin position="223"/>
        <end position="324"/>
    </location>
</feature>
<evidence type="ECO:0000313" key="6">
    <source>
        <dbReference type="EMBL" id="CCA16030.1"/>
    </source>
</evidence>
<dbReference type="HOGENOM" id="CLU_016119_0_0_1"/>
<keyword evidence="3 5" id="KW-0175">Coiled coil</keyword>
<accession>F0W4J7</accession>
<protein>
    <submittedName>
        <fullName evidence="6">Uncharacterized protein AlNc14C17G1817</fullName>
    </submittedName>
</protein>
<sequence length="683" mass="78491">MAQCKKPECAHDQYELSSNILNYSNGYWGDSKCHEIVQHALSTTEPSFLDMRGNRFEAVGAKILATKLLRFPKKHHIVAISLEWNNVGILDEGVFAIAKALEIDTNLVKLDMRNNNITCDGAVALAQALVRNKSLRSLDLRWNDVGNAGAVAFKETLRDENHTLIELELVGNNSNVRHLSDIDVLLQRNRKSSMKKNCEATGIEEFASSSAKQLENEQSDELMLQILAEKDQLLEELQAVRKLVISKDEQIAALEDKVVFTNRKLECAEGEREDCKRQELRHKQELHESRLHFDEIDNRKTLAAERYQVTKSSLERELEALRTESLQKYAAQREEMDIKSAFCSSLQAENSKITTMMHVFQQKLSMRDAEANKLRNEVQVTKYELEDRMLSLVATHEENTSALKRMHENELSMVMSQLQGCRAELEDRRRSADTSRQKAEDLQSNIMHLRATYEKDIASVRVAIEAEVQVRMQRTIGTIDEKLQGAKQAREQLENELAKQIDNTARLLEQITQMERVSTQQRQTHREHIAQLESSLQKHQDQERTARQECQSFELKVQAQLRQLQHMGGVAKRMKVEFEEQLEEQRKICKTEIDTLSTEIGTKNSMIEQLGTKVTQIEKVLTRQVADFNERFASFIKSFRTFLNEQEAKRGVQQPAIKISHTSPTDDTHNIDTLKAHIEKTIE</sequence>
<keyword evidence="2" id="KW-0963">Cytoplasm</keyword>
<dbReference type="SUPFAM" id="SSF52047">
    <property type="entry name" value="RNI-like"/>
    <property type="match status" value="1"/>
</dbReference>
<proteinExistence type="predicted"/>
<dbReference type="PANTHER" id="PTHR23170:SF3">
    <property type="entry name" value="LEUCINE-RICH REPEAT-CONTAINING PROTEIN 45"/>
    <property type="match status" value="1"/>
</dbReference>
<evidence type="ECO:0000256" key="5">
    <source>
        <dbReference type="SAM" id="Coils"/>
    </source>
</evidence>
<dbReference type="InterPro" id="IPR052116">
    <property type="entry name" value="Centro_Cilium_Assembly"/>
</dbReference>
<feature type="coiled-coil region" evidence="5">
    <location>
        <begin position="422"/>
        <end position="452"/>
    </location>
</feature>
<evidence type="ECO:0000256" key="2">
    <source>
        <dbReference type="ARBA" id="ARBA00022490"/>
    </source>
</evidence>
<dbReference type="InterPro" id="IPR001611">
    <property type="entry name" value="Leu-rich_rpt"/>
</dbReference>
<organism evidence="6">
    <name type="scientific">Albugo laibachii Nc14</name>
    <dbReference type="NCBI Taxonomy" id="890382"/>
    <lineage>
        <taxon>Eukaryota</taxon>
        <taxon>Sar</taxon>
        <taxon>Stramenopiles</taxon>
        <taxon>Oomycota</taxon>
        <taxon>Peronosporomycetes</taxon>
        <taxon>Albuginales</taxon>
        <taxon>Albuginaceae</taxon>
        <taxon>Albugo</taxon>
    </lineage>
</organism>
<dbReference type="GO" id="GO:0005813">
    <property type="term" value="C:centrosome"/>
    <property type="evidence" value="ECO:0007669"/>
    <property type="project" value="UniProtKB-SubCell"/>
</dbReference>
<reference evidence="6" key="2">
    <citation type="submission" date="2011-02" db="EMBL/GenBank/DDBJ databases">
        <authorList>
            <person name="MacLean D."/>
        </authorList>
    </citation>
    <scope>NUCLEOTIDE SEQUENCE</scope>
</reference>
<evidence type="ECO:0000256" key="3">
    <source>
        <dbReference type="ARBA" id="ARBA00023054"/>
    </source>
</evidence>
<name>F0W4J7_9STRA</name>
<reference evidence="6" key="1">
    <citation type="journal article" date="2011" name="PLoS Biol.">
        <title>Gene gain and loss during evolution of obligate parasitism in the white rust pathogen of Arabidopsis thaliana.</title>
        <authorList>
            <person name="Kemen E."/>
            <person name="Gardiner A."/>
            <person name="Schultz-Larsen T."/>
            <person name="Kemen A.C."/>
            <person name="Balmuth A.L."/>
            <person name="Robert-Seilaniantz A."/>
            <person name="Bailey K."/>
            <person name="Holub E."/>
            <person name="Studholme D.J."/>
            <person name="Maclean D."/>
            <person name="Jones J.D."/>
        </authorList>
    </citation>
    <scope>NUCLEOTIDE SEQUENCE</scope>
</reference>
<dbReference type="PANTHER" id="PTHR23170">
    <property type="entry name" value="NY-REN-58 ANTIGEN"/>
    <property type="match status" value="1"/>
</dbReference>
<gene>
    <name evidence="6" type="primary">AlNc14C17G1817</name>
    <name evidence="6" type="ORF">ALNC14_021730</name>
</gene>
<keyword evidence="4" id="KW-0206">Cytoskeleton</keyword>